<keyword evidence="3 8" id="KW-0813">Transport</keyword>
<evidence type="ECO:0000256" key="6">
    <source>
        <dbReference type="ARBA" id="ARBA00022989"/>
    </source>
</evidence>
<evidence type="ECO:0000256" key="7">
    <source>
        <dbReference type="ARBA" id="ARBA00023136"/>
    </source>
</evidence>
<evidence type="ECO:0000313" key="9">
    <source>
        <dbReference type="EMBL" id="MBD0850080.1"/>
    </source>
</evidence>
<reference evidence="9 10" key="1">
    <citation type="submission" date="2020-05" db="EMBL/GenBank/DDBJ databases">
        <title>The draft genome sequence of Maribacter arenosus CAU 1321.</title>
        <authorList>
            <person name="Mu L."/>
        </authorList>
    </citation>
    <scope>NUCLEOTIDE SEQUENCE [LARGE SCALE GENOMIC DNA]</scope>
    <source>
        <strain evidence="9 10">CAU 1321</strain>
    </source>
</reference>
<evidence type="ECO:0000256" key="2">
    <source>
        <dbReference type="ARBA" id="ARBA00009765"/>
    </source>
</evidence>
<feature type="transmembrane region" description="Helical" evidence="8">
    <location>
        <begin position="297"/>
        <end position="317"/>
    </location>
</feature>
<accession>A0ABR7VB64</accession>
<keyword evidence="8" id="KW-0460">Magnesium</keyword>
<comment type="function">
    <text evidence="8">Mediates influx of magnesium ions.</text>
</comment>
<keyword evidence="5 8" id="KW-0812">Transmembrane</keyword>
<dbReference type="SUPFAM" id="SSF144083">
    <property type="entry name" value="Magnesium transport protein CorA, transmembrane region"/>
    <property type="match status" value="1"/>
</dbReference>
<feature type="transmembrane region" description="Helical" evidence="8">
    <location>
        <begin position="329"/>
        <end position="349"/>
    </location>
</feature>
<dbReference type="Proteomes" id="UP000598350">
    <property type="component" value="Unassembled WGS sequence"/>
</dbReference>
<proteinExistence type="inferred from homology"/>
<comment type="caution">
    <text evidence="9">The sequence shown here is derived from an EMBL/GenBank/DDBJ whole genome shotgun (WGS) entry which is preliminary data.</text>
</comment>
<dbReference type="InterPro" id="IPR045861">
    <property type="entry name" value="CorA_cytoplasmic_dom"/>
</dbReference>
<keyword evidence="10" id="KW-1185">Reference proteome</keyword>
<gene>
    <name evidence="8 9" type="primary">corA</name>
    <name evidence="9" type="ORF">HPE63_05310</name>
</gene>
<organism evidence="9 10">
    <name type="scientific">Maribacter arenosus</name>
    <dbReference type="NCBI Taxonomy" id="1854708"/>
    <lineage>
        <taxon>Bacteria</taxon>
        <taxon>Pseudomonadati</taxon>
        <taxon>Bacteroidota</taxon>
        <taxon>Flavobacteriia</taxon>
        <taxon>Flavobacteriales</taxon>
        <taxon>Flavobacteriaceae</taxon>
        <taxon>Maribacter</taxon>
    </lineage>
</organism>
<sequence>MARFIKKQKHEIGLPPDELLFRGDKKSEEVTIRVIDFDSKNLEENALNELTGVLKYQEKKTVTWLNIDGLHNPGLMQEIAMVFDLDDLIMANVMNTTARPTVHEFDNCIFISVKMLQLNEDSGMISVENLSLILTESILISFQEKKGDVFEPIRERIRKKKKRIRNGWTDYLAFALLDIVIDNYIYIISVLGEKIEVLEEHLGQNQPDASVIKKINAYKRELNFLRRNIRPAKEMILALSKMESEFIFENTYVHYKELLDNMNQAIDSSDSYREILTDQLNLYHTTISSKLNDIMKFLTIFSVIFIPLTFIAGIYGTNFEVLPELKFQYSYFIMLAVMVVMATAMLIYFKKKKWF</sequence>
<dbReference type="EMBL" id="JABTCG010000002">
    <property type="protein sequence ID" value="MBD0850080.1"/>
    <property type="molecule type" value="Genomic_DNA"/>
</dbReference>
<evidence type="ECO:0000256" key="4">
    <source>
        <dbReference type="ARBA" id="ARBA00022475"/>
    </source>
</evidence>
<name>A0ABR7VB64_9FLAO</name>
<evidence type="ECO:0000256" key="3">
    <source>
        <dbReference type="ARBA" id="ARBA00022448"/>
    </source>
</evidence>
<evidence type="ECO:0000256" key="8">
    <source>
        <dbReference type="RuleBase" id="RU362010"/>
    </source>
</evidence>
<keyword evidence="7 8" id="KW-0472">Membrane</keyword>
<dbReference type="Gene3D" id="3.30.460.20">
    <property type="entry name" value="CorA soluble domain-like"/>
    <property type="match status" value="1"/>
</dbReference>
<dbReference type="PANTHER" id="PTHR46494">
    <property type="entry name" value="CORA FAMILY METAL ION TRANSPORTER (EUROFUNG)"/>
    <property type="match status" value="1"/>
</dbReference>
<dbReference type="SUPFAM" id="SSF143865">
    <property type="entry name" value="CorA soluble domain-like"/>
    <property type="match status" value="1"/>
</dbReference>
<evidence type="ECO:0000256" key="1">
    <source>
        <dbReference type="ARBA" id="ARBA00004651"/>
    </source>
</evidence>
<dbReference type="CDD" id="cd12828">
    <property type="entry name" value="TmCorA-like_1"/>
    <property type="match status" value="1"/>
</dbReference>
<evidence type="ECO:0000256" key="5">
    <source>
        <dbReference type="ARBA" id="ARBA00022692"/>
    </source>
</evidence>
<comment type="similarity">
    <text evidence="2 8">Belongs to the CorA metal ion transporter (MIT) (TC 1.A.35) family.</text>
</comment>
<dbReference type="InterPro" id="IPR002523">
    <property type="entry name" value="MgTranspt_CorA/ZnTranspt_ZntB"/>
</dbReference>
<dbReference type="RefSeq" id="WP_188313224.1">
    <property type="nucleotide sequence ID" value="NZ_JABTCG010000002.1"/>
</dbReference>
<dbReference type="NCBIfam" id="TIGR00383">
    <property type="entry name" value="corA"/>
    <property type="match status" value="1"/>
</dbReference>
<dbReference type="InterPro" id="IPR004488">
    <property type="entry name" value="Mg/Co-transport_prot_CorA"/>
</dbReference>
<keyword evidence="6 8" id="KW-1133">Transmembrane helix</keyword>
<evidence type="ECO:0000313" key="10">
    <source>
        <dbReference type="Proteomes" id="UP000598350"/>
    </source>
</evidence>
<dbReference type="Pfam" id="PF01544">
    <property type="entry name" value="CorA"/>
    <property type="match status" value="1"/>
</dbReference>
<dbReference type="PANTHER" id="PTHR46494:SF1">
    <property type="entry name" value="CORA FAMILY METAL ION TRANSPORTER (EUROFUNG)"/>
    <property type="match status" value="1"/>
</dbReference>
<keyword evidence="8" id="KW-0406">Ion transport</keyword>
<dbReference type="Gene3D" id="1.20.58.340">
    <property type="entry name" value="Magnesium transport protein CorA, transmembrane region"/>
    <property type="match status" value="2"/>
</dbReference>
<keyword evidence="4 8" id="KW-1003">Cell membrane</keyword>
<dbReference type="InterPro" id="IPR045863">
    <property type="entry name" value="CorA_TM1_TM2"/>
</dbReference>
<comment type="subcellular location">
    <subcellularLocation>
        <location evidence="1">Cell membrane</location>
        <topology evidence="1">Multi-pass membrane protein</topology>
    </subcellularLocation>
    <subcellularLocation>
        <location evidence="8">Membrane</location>
        <topology evidence="8">Multi-pass membrane protein</topology>
    </subcellularLocation>
</comment>
<protein>
    <recommendedName>
        <fullName evidence="8">Magnesium transport protein CorA</fullName>
    </recommendedName>
</protein>